<protein>
    <submittedName>
        <fullName evidence="2">3-beta hydroxysteroid dehydrogenase</fullName>
    </submittedName>
</protein>
<dbReference type="GO" id="GO:0016646">
    <property type="term" value="F:oxidoreductase activity, acting on the CH-NH group of donors, NAD or NADP as acceptor"/>
    <property type="evidence" value="ECO:0007669"/>
    <property type="project" value="TreeGrafter"/>
</dbReference>
<dbReference type="InterPro" id="IPR016040">
    <property type="entry name" value="NAD(P)-bd_dom"/>
</dbReference>
<dbReference type="Proteomes" id="UP000033203">
    <property type="component" value="Unassembled WGS sequence"/>
</dbReference>
<reference evidence="2 3" key="1">
    <citation type="submission" date="2015-01" db="EMBL/GenBank/DDBJ databases">
        <title>Genome of Sphingomonas taxi strain 30a.</title>
        <authorList>
            <person name="Eevers N."/>
            <person name="Van Hamme J."/>
            <person name="Bottos E."/>
            <person name="Weyens N."/>
            <person name="Vangronsveld J."/>
        </authorList>
    </citation>
    <scope>NUCLEOTIDE SEQUENCE [LARGE SCALE GENOMIC DNA]</scope>
    <source>
        <strain evidence="2 3">30a</strain>
    </source>
</reference>
<dbReference type="Gene3D" id="3.40.50.720">
    <property type="entry name" value="NAD(P)-binding Rossmann-like Domain"/>
    <property type="match status" value="1"/>
</dbReference>
<accession>A0A0D1KWH8</accession>
<dbReference type="AlphaFoldDB" id="A0A0D1KWH8"/>
<sequence>MIMKVAVLGASGRAGSEITKELAARGHRVTAIARHLDRIPVTDGITPVAGDAHDSAALATLLHGHDAVVSALHFDVTADMLLSALRQAGVRRLLVTGGAGSLEVAPGVALIDTPEFPQEWKAFAEGGVAFLDALRSERDIDWTFFSPAADIFEGPRTGQFRLGGDTLVTDEAGNSRISFADYAIAMVDELEQHRHPHARFTAAY</sequence>
<dbReference type="PANTHER" id="PTHR43355:SF2">
    <property type="entry name" value="FLAVIN REDUCTASE (NADPH)"/>
    <property type="match status" value="1"/>
</dbReference>
<dbReference type="EMBL" id="JXTP01000026">
    <property type="protein sequence ID" value="KIU28729.1"/>
    <property type="molecule type" value="Genomic_DNA"/>
</dbReference>
<evidence type="ECO:0000313" key="2">
    <source>
        <dbReference type="EMBL" id="KIU28729.1"/>
    </source>
</evidence>
<evidence type="ECO:0000313" key="3">
    <source>
        <dbReference type="Proteomes" id="UP000033203"/>
    </source>
</evidence>
<proteinExistence type="predicted"/>
<dbReference type="InterPro" id="IPR036291">
    <property type="entry name" value="NAD(P)-bd_dom_sf"/>
</dbReference>
<dbReference type="Pfam" id="PF13460">
    <property type="entry name" value="NAD_binding_10"/>
    <property type="match status" value="1"/>
</dbReference>
<organism evidence="2 3">
    <name type="scientific">Sphingomonas melonis</name>
    <dbReference type="NCBI Taxonomy" id="152682"/>
    <lineage>
        <taxon>Bacteria</taxon>
        <taxon>Pseudomonadati</taxon>
        <taxon>Pseudomonadota</taxon>
        <taxon>Alphaproteobacteria</taxon>
        <taxon>Sphingomonadales</taxon>
        <taxon>Sphingomonadaceae</taxon>
        <taxon>Sphingomonas</taxon>
    </lineage>
</organism>
<dbReference type="CDD" id="cd05244">
    <property type="entry name" value="BVR-B_like_SDR_a"/>
    <property type="match status" value="1"/>
</dbReference>
<dbReference type="InterPro" id="IPR051606">
    <property type="entry name" value="Polyketide_Oxido-like"/>
</dbReference>
<gene>
    <name evidence="2" type="ORF">SR41_06740</name>
</gene>
<dbReference type="SUPFAM" id="SSF51735">
    <property type="entry name" value="NAD(P)-binding Rossmann-fold domains"/>
    <property type="match status" value="1"/>
</dbReference>
<dbReference type="PANTHER" id="PTHR43355">
    <property type="entry name" value="FLAVIN REDUCTASE (NADPH)"/>
    <property type="match status" value="1"/>
</dbReference>
<name>A0A0D1KWH8_9SPHN</name>
<dbReference type="PATRIC" id="fig|1549858.7.peg.1222"/>
<evidence type="ECO:0000259" key="1">
    <source>
        <dbReference type="Pfam" id="PF13460"/>
    </source>
</evidence>
<comment type="caution">
    <text evidence="2">The sequence shown here is derived from an EMBL/GenBank/DDBJ whole genome shotgun (WGS) entry which is preliminary data.</text>
</comment>
<feature type="domain" description="NAD(P)-binding" evidence="1">
    <location>
        <begin position="9"/>
        <end position="189"/>
    </location>
</feature>